<keyword evidence="1" id="KW-0812">Transmembrane</keyword>
<dbReference type="EMBL" id="CAJNIZ010046073">
    <property type="protein sequence ID" value="CAE7738822.1"/>
    <property type="molecule type" value="Genomic_DNA"/>
</dbReference>
<reference evidence="2" key="1">
    <citation type="submission" date="2021-02" db="EMBL/GenBank/DDBJ databases">
        <authorList>
            <person name="Dougan E. K."/>
            <person name="Rhodes N."/>
            <person name="Thang M."/>
            <person name="Chan C."/>
        </authorList>
    </citation>
    <scope>NUCLEOTIDE SEQUENCE</scope>
</reference>
<keyword evidence="1" id="KW-0472">Membrane</keyword>
<gene>
    <name evidence="2" type="ORF">SPIL2461_LOCUS21244</name>
</gene>
<feature type="non-terminal residue" evidence="2">
    <location>
        <position position="391"/>
    </location>
</feature>
<comment type="caution">
    <text evidence="2">The sequence shown here is derived from an EMBL/GenBank/DDBJ whole genome shotgun (WGS) entry which is preliminary data.</text>
</comment>
<organism evidence="2 3">
    <name type="scientific">Symbiodinium pilosum</name>
    <name type="common">Dinoflagellate</name>
    <dbReference type="NCBI Taxonomy" id="2952"/>
    <lineage>
        <taxon>Eukaryota</taxon>
        <taxon>Sar</taxon>
        <taxon>Alveolata</taxon>
        <taxon>Dinophyceae</taxon>
        <taxon>Suessiales</taxon>
        <taxon>Symbiodiniaceae</taxon>
        <taxon>Symbiodinium</taxon>
    </lineage>
</organism>
<evidence type="ECO:0000256" key="1">
    <source>
        <dbReference type="SAM" id="Phobius"/>
    </source>
</evidence>
<feature type="non-terminal residue" evidence="2">
    <location>
        <position position="1"/>
    </location>
</feature>
<proteinExistence type="predicted"/>
<evidence type="ECO:0000313" key="3">
    <source>
        <dbReference type="Proteomes" id="UP000649617"/>
    </source>
</evidence>
<evidence type="ECO:0000313" key="2">
    <source>
        <dbReference type="EMBL" id="CAE7738822.1"/>
    </source>
</evidence>
<keyword evidence="1" id="KW-1133">Transmembrane helix</keyword>
<dbReference type="OrthoDB" id="10419289at2759"/>
<sequence length="391" mass="43897">QRFSSGSCLLTIFAYDASMFTIIFLVVQAVIRVNRVDAEVSAADFRVYATPKHFAGNDPDELVEAVSEVETSHNHRVVLYHVMSMHNYLLAWFANGLMRKQTVQFRVRWPLRGPSPISDELLTLSVFEEGNQFPSFDKLPATFCAMGRYDRPVRDADPQEAKILGDGMVRRQESQSSAETYTVVYTGNKTKTYNSCNDLVYAEFDDMNNQAIPALTDAELVKHGVKSASNLMKYLDGAVGTWRDAEWPPNKDPGLGPTLGVSERLLKAQINLFSKAVVEKWEQDDGATNLWESFMAGNVTSDTKGSLSDQVSGKFWGHERDPLYGKLMTWANLTDPVNVKVLALRSLLACVGQRAFLSEKRKEVMECWEHGELDKVASLETKDALFQLQRS</sequence>
<accession>A0A812XIR3</accession>
<dbReference type="Proteomes" id="UP000649617">
    <property type="component" value="Unassembled WGS sequence"/>
</dbReference>
<name>A0A812XIR3_SYMPI</name>
<keyword evidence="3" id="KW-1185">Reference proteome</keyword>
<protein>
    <submittedName>
        <fullName evidence="2">Uncharacterized protein</fullName>
    </submittedName>
</protein>
<dbReference type="AlphaFoldDB" id="A0A812XIR3"/>
<feature type="transmembrane region" description="Helical" evidence="1">
    <location>
        <begin position="12"/>
        <end position="31"/>
    </location>
</feature>